<organism evidence="2 3">
    <name type="scientific">Trichonephila clavipes</name>
    <name type="common">Golden silk orbweaver</name>
    <name type="synonym">Nephila clavipes</name>
    <dbReference type="NCBI Taxonomy" id="2585209"/>
    <lineage>
        <taxon>Eukaryota</taxon>
        <taxon>Metazoa</taxon>
        <taxon>Ecdysozoa</taxon>
        <taxon>Arthropoda</taxon>
        <taxon>Chelicerata</taxon>
        <taxon>Arachnida</taxon>
        <taxon>Araneae</taxon>
        <taxon>Araneomorphae</taxon>
        <taxon>Entelegynae</taxon>
        <taxon>Araneoidea</taxon>
        <taxon>Nephilidae</taxon>
        <taxon>Trichonephila</taxon>
    </lineage>
</organism>
<dbReference type="Pfam" id="PF05699">
    <property type="entry name" value="Dimer_Tnp_hAT"/>
    <property type="match status" value="1"/>
</dbReference>
<feature type="domain" description="HAT C-terminal dimerisation" evidence="1">
    <location>
        <begin position="18"/>
        <end position="74"/>
    </location>
</feature>
<protein>
    <recommendedName>
        <fullName evidence="1">HAT C-terminal dimerisation domain-containing protein</fullName>
    </recommendedName>
</protein>
<dbReference type="PANTHER" id="PTHR45749">
    <property type="match status" value="1"/>
</dbReference>
<evidence type="ECO:0000313" key="3">
    <source>
        <dbReference type="Proteomes" id="UP000887159"/>
    </source>
</evidence>
<comment type="caution">
    <text evidence="2">The sequence shown here is derived from an EMBL/GenBank/DDBJ whole genome shotgun (WGS) entry which is preliminary data.</text>
</comment>
<evidence type="ECO:0000313" key="2">
    <source>
        <dbReference type="EMBL" id="GFX93887.1"/>
    </source>
</evidence>
<dbReference type="EMBL" id="BMAU01021176">
    <property type="protein sequence ID" value="GFX93887.1"/>
    <property type="molecule type" value="Genomic_DNA"/>
</dbReference>
<keyword evidence="3" id="KW-1185">Reference proteome</keyword>
<proteinExistence type="predicted"/>
<dbReference type="PANTHER" id="PTHR45749:SF23">
    <property type="entry name" value="ZINC FINGER MYM-TYPE PROTEIN 1-LIKE"/>
    <property type="match status" value="1"/>
</dbReference>
<accession>A0A8X6V3N1</accession>
<dbReference type="AlphaFoldDB" id="A0A8X6V3N1"/>
<dbReference type="InterPro" id="IPR008906">
    <property type="entry name" value="HATC_C_dom"/>
</dbReference>
<name>A0A8X6V3N1_TRICX</name>
<dbReference type="Proteomes" id="UP000887159">
    <property type="component" value="Unassembled WGS sequence"/>
</dbReference>
<dbReference type="GO" id="GO:0046983">
    <property type="term" value="F:protein dimerization activity"/>
    <property type="evidence" value="ECO:0007669"/>
    <property type="project" value="InterPro"/>
</dbReference>
<sequence>MSIKIIINEFLNSRDLCDIYRVMYIALRIYPSIPAANCSGERSFCTLKRVNNYLRADMKQDELNALALLSIEAQLVEVVKYEDVIDFRTDESKKQIYYIKAGIPVFGTVN</sequence>
<gene>
    <name evidence="2" type="ORF">TNCV_3412501</name>
</gene>
<reference evidence="2" key="1">
    <citation type="submission" date="2020-08" db="EMBL/GenBank/DDBJ databases">
        <title>Multicomponent nature underlies the extraordinary mechanical properties of spider dragline silk.</title>
        <authorList>
            <person name="Kono N."/>
            <person name="Nakamura H."/>
            <person name="Mori M."/>
            <person name="Yoshida Y."/>
            <person name="Ohtoshi R."/>
            <person name="Malay A.D."/>
            <person name="Moran D.A.P."/>
            <person name="Tomita M."/>
            <person name="Numata K."/>
            <person name="Arakawa K."/>
        </authorList>
    </citation>
    <scope>NUCLEOTIDE SEQUENCE</scope>
</reference>
<evidence type="ECO:0000259" key="1">
    <source>
        <dbReference type="Pfam" id="PF05699"/>
    </source>
</evidence>